<dbReference type="InterPro" id="IPR036412">
    <property type="entry name" value="HAD-like_sf"/>
</dbReference>
<dbReference type="InterPro" id="IPR023214">
    <property type="entry name" value="HAD_sf"/>
</dbReference>
<sequence>MSKLTDFKLLSFDVYGTLIDYERGVLANLEPSLRTPNAPPIDPKSILKISQPIFTQATIENPRQKYSDLLTACHPQIIEKLGLPTPSEEESRAFGASVGTWPAWKDTVEALRRLKKNYKMVVLSNVDKASFEANNRNSLDGFEWDLVLTAEEIGSYKPDLRNFEYMFKQVKEKFGVERHEVLQTAQSQFHDHHPAKELGMKSAWIYRPGSIIGNRDDPVYTWKFDELADMADAVDEELKTGEK</sequence>
<organism evidence="2 3">
    <name type="scientific">Pseudopithomyces chartarum</name>
    <dbReference type="NCBI Taxonomy" id="1892770"/>
    <lineage>
        <taxon>Eukaryota</taxon>
        <taxon>Fungi</taxon>
        <taxon>Dikarya</taxon>
        <taxon>Ascomycota</taxon>
        <taxon>Pezizomycotina</taxon>
        <taxon>Dothideomycetes</taxon>
        <taxon>Pleosporomycetidae</taxon>
        <taxon>Pleosporales</taxon>
        <taxon>Massarineae</taxon>
        <taxon>Didymosphaeriaceae</taxon>
        <taxon>Pseudopithomyces</taxon>
    </lineage>
</organism>
<gene>
    <name evidence="2" type="ORF">GRF29_28g2315706</name>
</gene>
<protein>
    <recommendedName>
        <fullName evidence="4">Haloalkanoic acid dehalogenase</fullName>
    </recommendedName>
</protein>
<evidence type="ECO:0000256" key="1">
    <source>
        <dbReference type="ARBA" id="ARBA00022801"/>
    </source>
</evidence>
<keyword evidence="3" id="KW-1185">Reference proteome</keyword>
<evidence type="ECO:0008006" key="4">
    <source>
        <dbReference type="Google" id="ProtNLM"/>
    </source>
</evidence>
<evidence type="ECO:0000313" key="2">
    <source>
        <dbReference type="EMBL" id="KAK3214207.1"/>
    </source>
</evidence>
<dbReference type="SUPFAM" id="SSF56784">
    <property type="entry name" value="HAD-like"/>
    <property type="match status" value="1"/>
</dbReference>
<dbReference type="AlphaFoldDB" id="A0AAN6RJP1"/>
<accession>A0AAN6RJP1</accession>
<dbReference type="Proteomes" id="UP001280581">
    <property type="component" value="Unassembled WGS sequence"/>
</dbReference>
<evidence type="ECO:0000313" key="3">
    <source>
        <dbReference type="Proteomes" id="UP001280581"/>
    </source>
</evidence>
<comment type="caution">
    <text evidence="2">The sequence shown here is derived from an EMBL/GenBank/DDBJ whole genome shotgun (WGS) entry which is preliminary data.</text>
</comment>
<dbReference type="EMBL" id="WVTA01000004">
    <property type="protein sequence ID" value="KAK3214207.1"/>
    <property type="molecule type" value="Genomic_DNA"/>
</dbReference>
<dbReference type="PANTHER" id="PTHR43316">
    <property type="entry name" value="HYDROLASE, HALOACID DELAHOGENASE-RELATED"/>
    <property type="match status" value="1"/>
</dbReference>
<dbReference type="GO" id="GO:0016787">
    <property type="term" value="F:hydrolase activity"/>
    <property type="evidence" value="ECO:0007669"/>
    <property type="project" value="UniProtKB-KW"/>
</dbReference>
<dbReference type="PANTHER" id="PTHR43316:SF9">
    <property type="entry name" value="ACID DEHALOGENASE, PUTATIVE (AFU_ORTHOLOGUE AFUA_6G14460)-RELATED"/>
    <property type="match status" value="1"/>
</dbReference>
<dbReference type="Gene3D" id="1.10.150.750">
    <property type="match status" value="1"/>
</dbReference>
<dbReference type="Pfam" id="PF00702">
    <property type="entry name" value="Hydrolase"/>
    <property type="match status" value="1"/>
</dbReference>
<proteinExistence type="predicted"/>
<reference evidence="2 3" key="1">
    <citation type="submission" date="2021-02" db="EMBL/GenBank/DDBJ databases">
        <title>Genome assembly of Pseudopithomyces chartarum.</title>
        <authorList>
            <person name="Jauregui R."/>
            <person name="Singh J."/>
            <person name="Voisey C."/>
        </authorList>
    </citation>
    <scope>NUCLEOTIDE SEQUENCE [LARGE SCALE GENOMIC DNA]</scope>
    <source>
        <strain evidence="2 3">AGR01</strain>
    </source>
</reference>
<dbReference type="Gene3D" id="3.40.50.1000">
    <property type="entry name" value="HAD superfamily/HAD-like"/>
    <property type="match status" value="1"/>
</dbReference>
<name>A0AAN6RJP1_9PLEO</name>
<keyword evidence="1" id="KW-0378">Hydrolase</keyword>
<dbReference type="InterPro" id="IPR051540">
    <property type="entry name" value="S-2-haloacid_dehalogenase"/>
</dbReference>